<sequence length="159" mass="17963">PICHYEAVNGRLCFSRPAAHGNSLGTPGGHSAPDLDVMKKIVLPWIKKVAGERPWVWQQDSAPCHVSKKSQDLLAANTYDFVPKTHWPPSSTDFNPMDYFLLGYLERHTNRLAHNTKAALINSIMKQARKLDRALVAKAGFSFRARIQRVIDTEGRWIE</sequence>
<reference evidence="2" key="1">
    <citation type="submission" date="2021-01" db="EMBL/GenBank/DDBJ databases">
        <title>Caligus Genome Assembly.</title>
        <authorList>
            <person name="Gallardo-Escarate C."/>
        </authorList>
    </citation>
    <scope>NUCLEOTIDE SEQUENCE [LARGE SCALE GENOMIC DNA]</scope>
</reference>
<dbReference type="OrthoDB" id="6766065at2759"/>
<proteinExistence type="predicted"/>
<gene>
    <name evidence="1" type="ORF">FKW44_002898</name>
</gene>
<keyword evidence="2" id="KW-1185">Reference proteome</keyword>
<dbReference type="GO" id="GO:0003676">
    <property type="term" value="F:nucleic acid binding"/>
    <property type="evidence" value="ECO:0007669"/>
    <property type="project" value="InterPro"/>
</dbReference>
<dbReference type="Proteomes" id="UP000595437">
    <property type="component" value="Chromosome 2"/>
</dbReference>
<dbReference type="InterPro" id="IPR036397">
    <property type="entry name" value="RNaseH_sf"/>
</dbReference>
<protein>
    <submittedName>
        <fullName evidence="1">LOC100197594</fullName>
    </submittedName>
</protein>
<dbReference type="AlphaFoldDB" id="A0A7T8KKT9"/>
<accession>A0A7T8KKT9</accession>
<dbReference type="EMBL" id="CP045891">
    <property type="protein sequence ID" value="QQP57794.1"/>
    <property type="molecule type" value="Genomic_DNA"/>
</dbReference>
<evidence type="ECO:0000313" key="1">
    <source>
        <dbReference type="EMBL" id="QQP57794.1"/>
    </source>
</evidence>
<dbReference type="Gene3D" id="3.30.420.10">
    <property type="entry name" value="Ribonuclease H-like superfamily/Ribonuclease H"/>
    <property type="match status" value="1"/>
</dbReference>
<feature type="non-terminal residue" evidence="1">
    <location>
        <position position="1"/>
    </location>
</feature>
<organism evidence="1 2">
    <name type="scientific">Caligus rogercresseyi</name>
    <name type="common">Sea louse</name>
    <dbReference type="NCBI Taxonomy" id="217165"/>
    <lineage>
        <taxon>Eukaryota</taxon>
        <taxon>Metazoa</taxon>
        <taxon>Ecdysozoa</taxon>
        <taxon>Arthropoda</taxon>
        <taxon>Crustacea</taxon>
        <taxon>Multicrustacea</taxon>
        <taxon>Hexanauplia</taxon>
        <taxon>Copepoda</taxon>
        <taxon>Siphonostomatoida</taxon>
        <taxon>Caligidae</taxon>
        <taxon>Caligus</taxon>
    </lineage>
</organism>
<name>A0A7T8KKT9_CALRO</name>
<evidence type="ECO:0000313" key="2">
    <source>
        <dbReference type="Proteomes" id="UP000595437"/>
    </source>
</evidence>